<feature type="transmembrane region" description="Helical" evidence="2">
    <location>
        <begin position="45"/>
        <end position="65"/>
    </location>
</feature>
<dbReference type="GO" id="GO:0032259">
    <property type="term" value="P:methylation"/>
    <property type="evidence" value="ECO:0007669"/>
    <property type="project" value="UniProtKB-KW"/>
</dbReference>
<dbReference type="Pfam" id="PF03492">
    <property type="entry name" value="Methyltransf_7"/>
    <property type="match status" value="1"/>
</dbReference>
<proteinExistence type="predicted"/>
<dbReference type="AlphaFoldDB" id="A0A6A3B4Z0"/>
<keyword evidence="2" id="KW-0812">Transmembrane</keyword>
<protein>
    <submittedName>
        <fullName evidence="3">S-adenosyl-L-methionine-dependent methyltransferases superfamily protein</fullName>
    </submittedName>
</protein>
<dbReference type="PANTHER" id="PTHR31009">
    <property type="entry name" value="S-ADENOSYL-L-METHIONINE:CARBOXYL METHYLTRANSFERASE FAMILY PROTEIN"/>
    <property type="match status" value="1"/>
</dbReference>
<keyword evidence="2" id="KW-1133">Transmembrane helix</keyword>
<reference evidence="3" key="1">
    <citation type="submission" date="2019-09" db="EMBL/GenBank/DDBJ databases">
        <title>Draft genome information of white flower Hibiscus syriacus.</title>
        <authorList>
            <person name="Kim Y.-M."/>
        </authorList>
    </citation>
    <scope>NUCLEOTIDE SEQUENCE [LARGE SCALE GENOMIC DNA]</scope>
    <source>
        <strain evidence="3">YM2019G1</strain>
    </source>
</reference>
<evidence type="ECO:0000256" key="1">
    <source>
        <dbReference type="SAM" id="MobiDB-lite"/>
    </source>
</evidence>
<organism evidence="3 4">
    <name type="scientific">Hibiscus syriacus</name>
    <name type="common">Rose of Sharon</name>
    <dbReference type="NCBI Taxonomy" id="106335"/>
    <lineage>
        <taxon>Eukaryota</taxon>
        <taxon>Viridiplantae</taxon>
        <taxon>Streptophyta</taxon>
        <taxon>Embryophyta</taxon>
        <taxon>Tracheophyta</taxon>
        <taxon>Spermatophyta</taxon>
        <taxon>Magnoliopsida</taxon>
        <taxon>eudicotyledons</taxon>
        <taxon>Gunneridae</taxon>
        <taxon>Pentapetalae</taxon>
        <taxon>rosids</taxon>
        <taxon>malvids</taxon>
        <taxon>Malvales</taxon>
        <taxon>Malvaceae</taxon>
        <taxon>Malvoideae</taxon>
        <taxon>Hibiscus</taxon>
    </lineage>
</organism>
<evidence type="ECO:0000313" key="4">
    <source>
        <dbReference type="Proteomes" id="UP000436088"/>
    </source>
</evidence>
<sequence length="333" mass="38077">MAEVESGPTLLITGGDGESERRPRPDSLHVNGGDGAYSYTRNSYFLVYISFKFFIHYLIWGVLLVRIPTNTMQHIIHFIQQKYSLQCPKSDKTLEFLVFFNEQPSNDFNTLFKSLPREIPYFAAGVPGSFHCRLFPASSIHFAHCWHAVHWLSKEPEELLDKNSSAWNKGRIHYTNASDEVVRAYAAQFAKDMDDFLCARATEIVSGGMMVISMLGIPNEMPYSQLAESVMFEFPIYTPSLEDMAETVEKNGQFSIEILELINSASLTNGRVDIKAWVVHVRAAMEGMFIQNFSSDIDDEMFDRLTKKLFMFSERVDSGYKDRNQLLVVLIRK</sequence>
<dbReference type="InterPro" id="IPR029063">
    <property type="entry name" value="SAM-dependent_MTases_sf"/>
</dbReference>
<dbReference type="SUPFAM" id="SSF53335">
    <property type="entry name" value="S-adenosyl-L-methionine-dependent methyltransferases"/>
    <property type="match status" value="1"/>
</dbReference>
<dbReference type="Proteomes" id="UP000436088">
    <property type="component" value="Unassembled WGS sequence"/>
</dbReference>
<evidence type="ECO:0000256" key="2">
    <source>
        <dbReference type="SAM" id="Phobius"/>
    </source>
</evidence>
<dbReference type="GO" id="GO:0008168">
    <property type="term" value="F:methyltransferase activity"/>
    <property type="evidence" value="ECO:0007669"/>
    <property type="project" value="UniProtKB-KW"/>
</dbReference>
<dbReference type="Gene3D" id="3.40.50.150">
    <property type="entry name" value="Vaccinia Virus protein VP39"/>
    <property type="match status" value="1"/>
</dbReference>
<evidence type="ECO:0000313" key="3">
    <source>
        <dbReference type="EMBL" id="KAE8710129.1"/>
    </source>
</evidence>
<feature type="compositionally biased region" description="Basic and acidic residues" evidence="1">
    <location>
        <begin position="18"/>
        <end position="27"/>
    </location>
</feature>
<name>A0A6A3B4Z0_HIBSY</name>
<gene>
    <name evidence="3" type="ORF">F3Y22_tig00110327pilonHSYRG00059</name>
</gene>
<comment type="caution">
    <text evidence="3">The sequence shown here is derived from an EMBL/GenBank/DDBJ whole genome shotgun (WGS) entry which is preliminary data.</text>
</comment>
<keyword evidence="2" id="KW-0472">Membrane</keyword>
<keyword evidence="3" id="KW-0808">Transferase</keyword>
<feature type="region of interest" description="Disordered" evidence="1">
    <location>
        <begin position="1"/>
        <end position="29"/>
    </location>
</feature>
<keyword evidence="4" id="KW-1185">Reference proteome</keyword>
<accession>A0A6A3B4Z0</accession>
<keyword evidence="3" id="KW-0489">Methyltransferase</keyword>
<dbReference type="EMBL" id="VEPZ02000933">
    <property type="protein sequence ID" value="KAE8710129.1"/>
    <property type="molecule type" value="Genomic_DNA"/>
</dbReference>
<dbReference type="InterPro" id="IPR005299">
    <property type="entry name" value="MeTrfase_7"/>
</dbReference>